<dbReference type="AlphaFoldDB" id="A0AA52EIP5"/>
<feature type="transmembrane region" description="Helical" evidence="1">
    <location>
        <begin position="12"/>
        <end position="34"/>
    </location>
</feature>
<feature type="transmembrane region" description="Helical" evidence="1">
    <location>
        <begin position="313"/>
        <end position="332"/>
    </location>
</feature>
<evidence type="ECO:0000313" key="3">
    <source>
        <dbReference type="EMBL" id="WND03229.1"/>
    </source>
</evidence>
<proteinExistence type="predicted"/>
<organism evidence="3 4">
    <name type="scientific">Temperatibacter marinus</name>
    <dbReference type="NCBI Taxonomy" id="1456591"/>
    <lineage>
        <taxon>Bacteria</taxon>
        <taxon>Pseudomonadati</taxon>
        <taxon>Pseudomonadota</taxon>
        <taxon>Alphaproteobacteria</taxon>
        <taxon>Kordiimonadales</taxon>
        <taxon>Temperatibacteraceae</taxon>
        <taxon>Temperatibacter</taxon>
    </lineage>
</organism>
<evidence type="ECO:0000313" key="4">
    <source>
        <dbReference type="Proteomes" id="UP001268683"/>
    </source>
</evidence>
<keyword evidence="1" id="KW-0472">Membrane</keyword>
<dbReference type="InterPro" id="IPR002656">
    <property type="entry name" value="Acyl_transf_3_dom"/>
</dbReference>
<feature type="transmembrane region" description="Helical" evidence="1">
    <location>
        <begin position="186"/>
        <end position="207"/>
    </location>
</feature>
<reference evidence="3" key="1">
    <citation type="submission" date="2023-04" db="EMBL/GenBank/DDBJ databases">
        <title>Complete genome sequence of Temperatibacter marinus.</title>
        <authorList>
            <person name="Rong J.-C."/>
            <person name="Yi M.-L."/>
            <person name="Zhao Q."/>
        </authorList>
    </citation>
    <scope>NUCLEOTIDE SEQUENCE</scope>
    <source>
        <strain evidence="3">NBRC 110045</strain>
    </source>
</reference>
<feature type="domain" description="Acyltransferase 3" evidence="2">
    <location>
        <begin position="7"/>
        <end position="358"/>
    </location>
</feature>
<name>A0AA52EIP5_9PROT</name>
<dbReference type="InterPro" id="IPR050623">
    <property type="entry name" value="Glucan_succinyl_AcylTrfase"/>
</dbReference>
<evidence type="ECO:0000256" key="1">
    <source>
        <dbReference type="SAM" id="Phobius"/>
    </source>
</evidence>
<feature type="transmembrane region" description="Helical" evidence="1">
    <location>
        <begin position="219"/>
        <end position="236"/>
    </location>
</feature>
<feature type="transmembrane region" description="Helical" evidence="1">
    <location>
        <begin position="344"/>
        <end position="361"/>
    </location>
</feature>
<feature type="transmembrane region" description="Helical" evidence="1">
    <location>
        <begin position="54"/>
        <end position="72"/>
    </location>
</feature>
<feature type="transmembrane region" description="Helical" evidence="1">
    <location>
        <begin position="84"/>
        <end position="101"/>
    </location>
</feature>
<gene>
    <name evidence="3" type="ORF">QGN29_02455</name>
</gene>
<accession>A0AA52EIP5</accession>
<dbReference type="GO" id="GO:0016747">
    <property type="term" value="F:acyltransferase activity, transferring groups other than amino-acyl groups"/>
    <property type="evidence" value="ECO:0007669"/>
    <property type="project" value="InterPro"/>
</dbReference>
<dbReference type="KEGG" id="tmk:QGN29_02455"/>
<keyword evidence="3" id="KW-0808">Transferase</keyword>
<feature type="transmembrane region" description="Helical" evidence="1">
    <location>
        <begin position="284"/>
        <end position="301"/>
    </location>
</feature>
<dbReference type="RefSeq" id="WP_310799079.1">
    <property type="nucleotide sequence ID" value="NZ_CP123872.1"/>
</dbReference>
<dbReference type="PANTHER" id="PTHR36927:SF3">
    <property type="entry name" value="GLUCANS BIOSYNTHESIS PROTEIN C"/>
    <property type="match status" value="1"/>
</dbReference>
<keyword evidence="3" id="KW-0012">Acyltransferase</keyword>
<dbReference type="PANTHER" id="PTHR36927">
    <property type="entry name" value="BLR4337 PROTEIN"/>
    <property type="match status" value="1"/>
</dbReference>
<dbReference type="Proteomes" id="UP001268683">
    <property type="component" value="Chromosome"/>
</dbReference>
<protein>
    <submittedName>
        <fullName evidence="3">Acyltransferase family protein</fullName>
    </submittedName>
</protein>
<sequence length="376" mass="43400">MNAGRRYDLDWIRVLVFGVLIFYHIGMIYVPWTFHLNSHPPIGWLELPMSFSSLFRLSLLFMISGIVSRYMLDKMQPGYFAQSRVTRLLVPLVVAVTVFLPPQAYVEAVDKAIFQGDYFTFWRTVYFSGSWPEGMMAPFPTYNHLWYVAYLFIYSLILAAMVSLYKKVCPESLLLSIKRGIDWALSGWRLLVLPLLYYFSISVPLTTHYAETHAFVGDWGAHSKYGFIFILGYLIAKREGSWATIYKALPLVALITVLSVLALLDARFSGDNFYVSSYDVGAVFRWSIILAIFGLGMRYLNKSSRPLEYLSSAVYPFYIIHQTILLISFFYIRTYDLEDSIEASLLILITFAGCFVFYEILKRLTYIRPLIGLKRT</sequence>
<keyword evidence="4" id="KW-1185">Reference proteome</keyword>
<dbReference type="EMBL" id="CP123872">
    <property type="protein sequence ID" value="WND03229.1"/>
    <property type="molecule type" value="Genomic_DNA"/>
</dbReference>
<keyword evidence="1" id="KW-1133">Transmembrane helix</keyword>
<feature type="transmembrane region" description="Helical" evidence="1">
    <location>
        <begin position="145"/>
        <end position="165"/>
    </location>
</feature>
<keyword evidence="1" id="KW-0812">Transmembrane</keyword>
<feature type="transmembrane region" description="Helical" evidence="1">
    <location>
        <begin position="248"/>
        <end position="264"/>
    </location>
</feature>
<dbReference type="Pfam" id="PF01757">
    <property type="entry name" value="Acyl_transf_3"/>
    <property type="match status" value="1"/>
</dbReference>
<evidence type="ECO:0000259" key="2">
    <source>
        <dbReference type="Pfam" id="PF01757"/>
    </source>
</evidence>